<dbReference type="PANTHER" id="PTHR47932">
    <property type="entry name" value="ATPASE EXPRESSION PROTEIN 3"/>
    <property type="match status" value="1"/>
</dbReference>
<evidence type="ECO:0000256" key="3">
    <source>
        <dbReference type="PROSITE-ProRule" id="PRU00708"/>
    </source>
</evidence>
<evidence type="ECO:0000313" key="5">
    <source>
        <dbReference type="Proteomes" id="UP000236630"/>
    </source>
</evidence>
<feature type="repeat" description="PPR" evidence="3">
    <location>
        <begin position="1"/>
        <end position="28"/>
    </location>
</feature>
<organism evidence="4 5">
    <name type="scientific">Citrus unshiu</name>
    <name type="common">Satsuma mandarin</name>
    <name type="synonym">Citrus nobilis var. unshiu</name>
    <dbReference type="NCBI Taxonomy" id="55188"/>
    <lineage>
        <taxon>Eukaryota</taxon>
        <taxon>Viridiplantae</taxon>
        <taxon>Streptophyta</taxon>
        <taxon>Embryophyta</taxon>
        <taxon>Tracheophyta</taxon>
        <taxon>Spermatophyta</taxon>
        <taxon>Magnoliopsida</taxon>
        <taxon>eudicotyledons</taxon>
        <taxon>Gunneridae</taxon>
        <taxon>Pentapetalae</taxon>
        <taxon>rosids</taxon>
        <taxon>malvids</taxon>
        <taxon>Sapindales</taxon>
        <taxon>Rutaceae</taxon>
        <taxon>Aurantioideae</taxon>
        <taxon>Citrus</taxon>
    </lineage>
</organism>
<evidence type="ECO:0000256" key="2">
    <source>
        <dbReference type="ARBA" id="ARBA00022737"/>
    </source>
</evidence>
<reference evidence="4 5" key="1">
    <citation type="journal article" date="2017" name="Front. Genet.">
        <title>Draft sequencing of the heterozygous diploid genome of Satsuma (Citrus unshiu Marc.) using a hybrid assembly approach.</title>
        <authorList>
            <person name="Shimizu T."/>
            <person name="Tanizawa Y."/>
            <person name="Mochizuki T."/>
            <person name="Nagasaki H."/>
            <person name="Yoshioka T."/>
            <person name="Toyoda A."/>
            <person name="Fujiyama A."/>
            <person name="Kaminuma E."/>
            <person name="Nakamura Y."/>
        </authorList>
    </citation>
    <scope>NUCLEOTIDE SEQUENCE [LARGE SCALE GENOMIC DNA]</scope>
    <source>
        <strain evidence="5">cv. Miyagawa wase</strain>
    </source>
</reference>
<dbReference type="EMBL" id="BDQV01000132">
    <property type="protein sequence ID" value="GAY56161.1"/>
    <property type="molecule type" value="Genomic_DNA"/>
</dbReference>
<evidence type="ECO:0008006" key="6">
    <source>
        <dbReference type="Google" id="ProtNLM"/>
    </source>
</evidence>
<accession>A0A2H5PUZ5</accession>
<dbReference type="InterPro" id="IPR002885">
    <property type="entry name" value="PPR_rpt"/>
</dbReference>
<dbReference type="Proteomes" id="UP000236630">
    <property type="component" value="Unassembled WGS sequence"/>
</dbReference>
<dbReference type="InterPro" id="IPR011990">
    <property type="entry name" value="TPR-like_helical_dom_sf"/>
</dbReference>
<protein>
    <recommendedName>
        <fullName evidence="6">Pentacotripeptide-repeat region of PRORP domain-containing protein</fullName>
    </recommendedName>
</protein>
<feature type="repeat" description="PPR" evidence="3">
    <location>
        <begin position="53"/>
        <end position="87"/>
    </location>
</feature>
<dbReference type="Pfam" id="PF01535">
    <property type="entry name" value="PPR"/>
    <property type="match status" value="2"/>
</dbReference>
<dbReference type="NCBIfam" id="TIGR00756">
    <property type="entry name" value="PPR"/>
    <property type="match status" value="3"/>
</dbReference>
<proteinExistence type="inferred from homology"/>
<dbReference type="Pfam" id="PF13041">
    <property type="entry name" value="PPR_2"/>
    <property type="match status" value="1"/>
</dbReference>
<gene>
    <name evidence="4" type="ORF">CUMW_169730</name>
</gene>
<dbReference type="Gene3D" id="1.25.40.10">
    <property type="entry name" value="Tetratricopeptide repeat domain"/>
    <property type="match status" value="2"/>
</dbReference>
<dbReference type="PROSITE" id="PS51375">
    <property type="entry name" value="PPR"/>
    <property type="match status" value="3"/>
</dbReference>
<feature type="repeat" description="PPR" evidence="3">
    <location>
        <begin position="106"/>
        <end position="140"/>
    </location>
</feature>
<dbReference type="AlphaFoldDB" id="A0A2H5PUZ5"/>
<keyword evidence="5" id="KW-1185">Reference proteome</keyword>
<evidence type="ECO:0000313" key="4">
    <source>
        <dbReference type="EMBL" id="GAY56161.1"/>
    </source>
</evidence>
<name>A0A2H5PUZ5_CITUN</name>
<comment type="caution">
    <text evidence="4">The sequence shown here is derived from an EMBL/GenBank/DDBJ whole genome shotgun (WGS) entry which is preliminary data.</text>
</comment>
<sequence length="156" mass="17723">MIRCYCNKNDFFKAKKVIDCMFDNGYHPNVTTFTILEAYEMLMNVKNDGLKPDVYTSTAVMDGFCKVGRSNEAMELLNEAIERGVTPNVATLIQLLQRLEMGHIPRTITFNNVIQALCGVGKIDKALLLLFLMYEHGKIPSRTSHDMLIKKLDQQS</sequence>
<keyword evidence="2" id="KW-0677">Repeat</keyword>
<comment type="similarity">
    <text evidence="1">Belongs to the PPR family. P subfamily.</text>
</comment>
<evidence type="ECO:0000256" key="1">
    <source>
        <dbReference type="ARBA" id="ARBA00007626"/>
    </source>
</evidence>
<dbReference type="PANTHER" id="PTHR47932:SF63">
    <property type="entry name" value="OS08G0290000 PROTEIN"/>
    <property type="match status" value="1"/>
</dbReference>
<dbReference type="GO" id="GO:0003729">
    <property type="term" value="F:mRNA binding"/>
    <property type="evidence" value="ECO:0007669"/>
    <property type="project" value="TreeGrafter"/>
</dbReference>